<evidence type="ECO:0000256" key="6">
    <source>
        <dbReference type="ARBA" id="ARBA00022793"/>
    </source>
</evidence>
<dbReference type="PANTHER" id="PTHR35524">
    <property type="entry name" value="ALPHA-ACETOLACTATE DECARBOXYLASE"/>
    <property type="match status" value="1"/>
</dbReference>
<comment type="catalytic activity">
    <reaction evidence="1 9">
        <text>(2S)-2-acetolactate + H(+) = (R)-acetoin + CO2</text>
        <dbReference type="Rhea" id="RHEA:21580"/>
        <dbReference type="ChEBI" id="CHEBI:15378"/>
        <dbReference type="ChEBI" id="CHEBI:15686"/>
        <dbReference type="ChEBI" id="CHEBI:16526"/>
        <dbReference type="ChEBI" id="CHEBI:58476"/>
        <dbReference type="EC" id="4.1.1.5"/>
    </reaction>
</comment>
<sequence length="263" mass="28463">MPEKWMKKNALAASLLLLGCSAFAQAPKSTLYQYATIDALLAGAYEGDLTIAALRKKGNFGIGTFNRIDGEMVLVDGVAYKAKSDGTVVVAKPNEKTPFATVTHFKAGTRLRVDAPLTMAALEAWLDTKLTNKNLFYAIRFDGQFGELTTRAISPQDKPYKPLAEVSKTQSVFNLPAQTGTLVAFRSPGFSKGFNVPGYHWHYLARDRKGGGHVLSMSLLKGVVQVASVSHLELKIPTSAGFAEADQSVDRAAELHAVESVRK</sequence>
<dbReference type="EMBL" id="PXWF02000297">
    <property type="protein sequence ID" value="PWF42429.1"/>
    <property type="molecule type" value="Genomic_DNA"/>
</dbReference>
<dbReference type="UniPathway" id="UPA00626">
    <property type="reaction ID" value="UER00678"/>
</dbReference>
<gene>
    <name evidence="11" type="primary">budA</name>
    <name evidence="11" type="ORF">C7C56_022645</name>
</gene>
<dbReference type="OrthoDB" id="8612680at2"/>
<evidence type="ECO:0000256" key="5">
    <source>
        <dbReference type="ARBA" id="ARBA00020164"/>
    </source>
</evidence>
<proteinExistence type="inferred from homology"/>
<dbReference type="NCBIfam" id="TIGR01252">
    <property type="entry name" value="acetolac_decarb"/>
    <property type="match status" value="1"/>
</dbReference>
<comment type="similarity">
    <text evidence="3 9">Belongs to the alpha-acetolactate decarboxylase family.</text>
</comment>
<evidence type="ECO:0000313" key="11">
    <source>
        <dbReference type="EMBL" id="PWF42429.1"/>
    </source>
</evidence>
<protein>
    <recommendedName>
        <fullName evidence="5 9">Alpha-acetolactate decarboxylase</fullName>
        <ecNumber evidence="4 9">4.1.1.5</ecNumber>
    </recommendedName>
</protein>
<dbReference type="GO" id="GO:0047605">
    <property type="term" value="F:acetolactate decarboxylase activity"/>
    <property type="evidence" value="ECO:0007669"/>
    <property type="project" value="UniProtKB-UniRule"/>
</dbReference>
<evidence type="ECO:0000256" key="2">
    <source>
        <dbReference type="ARBA" id="ARBA00005170"/>
    </source>
</evidence>
<dbReference type="Gene3D" id="3.30.1330.80">
    <property type="entry name" value="Hypothetical protein, similar to alpha- acetolactate decarboxylase, domain 2"/>
    <property type="match status" value="2"/>
</dbReference>
<dbReference type="CDD" id="cd17299">
    <property type="entry name" value="acetolactate_decarboxylase"/>
    <property type="match status" value="1"/>
</dbReference>
<name>A0A2U2HEV6_9BURK</name>
<evidence type="ECO:0000256" key="7">
    <source>
        <dbReference type="ARBA" id="ARBA00023061"/>
    </source>
</evidence>
<dbReference type="SUPFAM" id="SSF117856">
    <property type="entry name" value="AF0104/ALDC/Ptd012-like"/>
    <property type="match status" value="1"/>
</dbReference>
<dbReference type="AlphaFoldDB" id="A0A2U2HEV6"/>
<keyword evidence="7 9" id="KW-0005">Acetoin biosynthesis</keyword>
<evidence type="ECO:0000256" key="3">
    <source>
        <dbReference type="ARBA" id="ARBA00007106"/>
    </source>
</evidence>
<dbReference type="GO" id="GO:0045151">
    <property type="term" value="P:acetoin biosynthetic process"/>
    <property type="evidence" value="ECO:0007669"/>
    <property type="project" value="UniProtKB-UniRule"/>
</dbReference>
<keyword evidence="8 9" id="KW-0456">Lyase</keyword>
<dbReference type="PIRSF" id="PIRSF001332">
    <property type="entry name" value="Acetolac_decarb"/>
    <property type="match status" value="1"/>
</dbReference>
<dbReference type="Pfam" id="PF03306">
    <property type="entry name" value="AAL_decarboxy"/>
    <property type="match status" value="1"/>
</dbReference>
<accession>A0A2U2HEV6</accession>
<keyword evidence="10" id="KW-0732">Signal</keyword>
<evidence type="ECO:0000313" key="12">
    <source>
        <dbReference type="Proteomes" id="UP000241421"/>
    </source>
</evidence>
<evidence type="ECO:0000256" key="10">
    <source>
        <dbReference type="SAM" id="SignalP"/>
    </source>
</evidence>
<dbReference type="InterPro" id="IPR005128">
    <property type="entry name" value="Acetolactate_a_deCO2ase"/>
</dbReference>
<dbReference type="EC" id="4.1.1.5" evidence="4 9"/>
<comment type="caution">
    <text evidence="11">The sequence shown here is derived from an EMBL/GenBank/DDBJ whole genome shotgun (WGS) entry which is preliminary data.</text>
</comment>
<keyword evidence="6 9" id="KW-0210">Decarboxylase</keyword>
<reference evidence="11 12" key="1">
    <citation type="submission" date="2018-04" db="EMBL/GenBank/DDBJ databases">
        <title>Massilia violaceinigra sp. nov., a novel purple-pigmented bacterium isolated from Tianshan glacier, Xinjiang, China.</title>
        <authorList>
            <person name="Wang H."/>
        </authorList>
    </citation>
    <scope>NUCLEOTIDE SEQUENCE [LARGE SCALE GENOMIC DNA]</scope>
    <source>
        <strain evidence="11 12">B448-2</strain>
    </source>
</reference>
<dbReference type="Proteomes" id="UP000241421">
    <property type="component" value="Unassembled WGS sequence"/>
</dbReference>
<evidence type="ECO:0000256" key="8">
    <source>
        <dbReference type="ARBA" id="ARBA00023239"/>
    </source>
</evidence>
<evidence type="ECO:0000256" key="1">
    <source>
        <dbReference type="ARBA" id="ARBA00001784"/>
    </source>
</evidence>
<evidence type="ECO:0000256" key="4">
    <source>
        <dbReference type="ARBA" id="ARBA00013204"/>
    </source>
</evidence>
<keyword evidence="12" id="KW-1185">Reference proteome</keyword>
<dbReference type="PANTHER" id="PTHR35524:SF1">
    <property type="entry name" value="ALPHA-ACETOLACTATE DECARBOXYLASE"/>
    <property type="match status" value="1"/>
</dbReference>
<organism evidence="11 12">
    <name type="scientific">Massilia glaciei</name>
    <dbReference type="NCBI Taxonomy" id="1524097"/>
    <lineage>
        <taxon>Bacteria</taxon>
        <taxon>Pseudomonadati</taxon>
        <taxon>Pseudomonadota</taxon>
        <taxon>Betaproteobacteria</taxon>
        <taxon>Burkholderiales</taxon>
        <taxon>Oxalobacteraceae</taxon>
        <taxon>Telluria group</taxon>
        <taxon>Massilia</taxon>
    </lineage>
</organism>
<evidence type="ECO:0000256" key="9">
    <source>
        <dbReference type="PIRNR" id="PIRNR001332"/>
    </source>
</evidence>
<feature type="signal peptide" evidence="10">
    <location>
        <begin position="1"/>
        <end position="24"/>
    </location>
</feature>
<feature type="chain" id="PRO_5015501058" description="Alpha-acetolactate decarboxylase" evidence="10">
    <location>
        <begin position="25"/>
        <end position="263"/>
    </location>
</feature>
<dbReference type="PROSITE" id="PS51257">
    <property type="entry name" value="PROKAR_LIPOPROTEIN"/>
    <property type="match status" value="1"/>
</dbReference>
<comment type="pathway">
    <text evidence="2 9">Polyol metabolism; (R,R)-butane-2,3-diol biosynthesis; (R,R)-butane-2,3-diol from pyruvate: step 2/3.</text>
</comment>